<dbReference type="Pfam" id="PF03816">
    <property type="entry name" value="LytR_cpsA_psr"/>
    <property type="match status" value="1"/>
</dbReference>
<organism evidence="7 8">
    <name type="scientific">Paracerasibacillus soli</name>
    <dbReference type="NCBI Taxonomy" id="480284"/>
    <lineage>
        <taxon>Bacteria</taxon>
        <taxon>Bacillati</taxon>
        <taxon>Bacillota</taxon>
        <taxon>Bacilli</taxon>
        <taxon>Bacillales</taxon>
        <taxon>Bacillaceae</taxon>
        <taxon>Paracerasibacillus</taxon>
    </lineage>
</organism>
<dbReference type="PANTHER" id="PTHR33392:SF3">
    <property type="entry name" value="POLYISOPRENYL-TEICHOIC ACID--PEPTIDOGLYCAN TEICHOIC ACID TRANSFERASE TAGT"/>
    <property type="match status" value="1"/>
</dbReference>
<proteinExistence type="inferred from homology"/>
<evidence type="ECO:0000256" key="4">
    <source>
        <dbReference type="ARBA" id="ARBA00022989"/>
    </source>
</evidence>
<accession>A0ABU5CT62</accession>
<keyword evidence="5" id="KW-0472">Membrane</keyword>
<reference evidence="7 8" key="1">
    <citation type="submission" date="2023-10" db="EMBL/GenBank/DDBJ databases">
        <title>Virgibacillus soli CC-YMP-6 genome.</title>
        <authorList>
            <person name="Miliotis G."/>
            <person name="Sengupta P."/>
            <person name="Hameed A."/>
            <person name="Chuvochina M."/>
            <person name="Mcdonagh F."/>
            <person name="Simpson A.C."/>
            <person name="Singh N.K."/>
            <person name="Rekha P.D."/>
            <person name="Raman K."/>
            <person name="Hugenholtz P."/>
            <person name="Venkateswaran K."/>
        </authorList>
    </citation>
    <scope>NUCLEOTIDE SEQUENCE [LARGE SCALE GENOMIC DNA]</scope>
    <source>
        <strain evidence="7 8">CC-YMP-6</strain>
    </source>
</reference>
<feature type="domain" description="Cell envelope-related transcriptional attenuator" evidence="6">
    <location>
        <begin position="97"/>
        <end position="128"/>
    </location>
</feature>
<comment type="caution">
    <text evidence="7">The sequence shown here is derived from an EMBL/GenBank/DDBJ whole genome shotgun (WGS) entry which is preliminary data.</text>
</comment>
<dbReference type="InterPro" id="IPR050922">
    <property type="entry name" value="LytR/CpsA/Psr_CW_biosynth"/>
</dbReference>
<evidence type="ECO:0000313" key="7">
    <source>
        <dbReference type="EMBL" id="MDY0409430.1"/>
    </source>
</evidence>
<evidence type="ECO:0000256" key="1">
    <source>
        <dbReference type="ARBA" id="ARBA00006068"/>
    </source>
</evidence>
<keyword evidence="4 5" id="KW-1133">Transmembrane helix</keyword>
<name>A0ABU5CT62_9BACI</name>
<evidence type="ECO:0000256" key="2">
    <source>
        <dbReference type="ARBA" id="ARBA00022692"/>
    </source>
</evidence>
<comment type="similarity">
    <text evidence="1">Belongs to the LytR/CpsA/Psr (LCP) family.</text>
</comment>
<gene>
    <name evidence="7" type="ORF">RWD45_13655</name>
</gene>
<sequence>MSNNKKVNRRMGKRVKKRKLRRRVYFILIPLIVFLSALGFFVNLYLKAGSVISDSYEDDGRLKSDLREKEVDPKFDNVSILIMGVDGGEKRGTEGIRTDTLMVATLNKDDKTVKLLSIPRDTKVYVQKLVTRQK</sequence>
<evidence type="ECO:0000313" key="8">
    <source>
        <dbReference type="Proteomes" id="UP001275315"/>
    </source>
</evidence>
<dbReference type="EMBL" id="JAWDIQ010000002">
    <property type="protein sequence ID" value="MDY0409430.1"/>
    <property type="molecule type" value="Genomic_DNA"/>
</dbReference>
<keyword evidence="2 5" id="KW-0812">Transmembrane</keyword>
<keyword evidence="3" id="KW-0735">Signal-anchor</keyword>
<evidence type="ECO:0000256" key="3">
    <source>
        <dbReference type="ARBA" id="ARBA00022968"/>
    </source>
</evidence>
<dbReference type="Gene3D" id="3.30.420.590">
    <property type="match status" value="1"/>
</dbReference>
<dbReference type="InterPro" id="IPR004474">
    <property type="entry name" value="LytR_CpsA_psr"/>
</dbReference>
<dbReference type="PANTHER" id="PTHR33392">
    <property type="entry name" value="POLYISOPRENYL-TEICHOIC ACID--PEPTIDOGLYCAN TEICHOIC ACID TRANSFERASE TAGU"/>
    <property type="match status" value="1"/>
</dbReference>
<evidence type="ECO:0000256" key="5">
    <source>
        <dbReference type="SAM" id="Phobius"/>
    </source>
</evidence>
<protein>
    <submittedName>
        <fullName evidence="7">LCP family protein</fullName>
    </submittedName>
</protein>
<feature type="transmembrane region" description="Helical" evidence="5">
    <location>
        <begin position="24"/>
        <end position="46"/>
    </location>
</feature>
<dbReference type="RefSeq" id="WP_320380220.1">
    <property type="nucleotide sequence ID" value="NZ_JAWDIQ010000002.1"/>
</dbReference>
<keyword evidence="8" id="KW-1185">Reference proteome</keyword>
<evidence type="ECO:0000259" key="6">
    <source>
        <dbReference type="Pfam" id="PF03816"/>
    </source>
</evidence>
<dbReference type="Proteomes" id="UP001275315">
    <property type="component" value="Unassembled WGS sequence"/>
</dbReference>